<feature type="signal peptide" evidence="14">
    <location>
        <begin position="1"/>
        <end position="17"/>
    </location>
</feature>
<dbReference type="Pfam" id="PF00560">
    <property type="entry name" value="LRR_1"/>
    <property type="match status" value="3"/>
</dbReference>
<evidence type="ECO:0000256" key="11">
    <source>
        <dbReference type="ARBA" id="ARBA00023170"/>
    </source>
</evidence>
<dbReference type="PROSITE" id="PS50011">
    <property type="entry name" value="PROTEIN_KINASE_DOM"/>
    <property type="match status" value="1"/>
</dbReference>
<dbReference type="InterPro" id="IPR053059">
    <property type="entry name" value="Inactive_SerThr-Kinase_ABA"/>
</dbReference>
<dbReference type="AlphaFoldDB" id="A0A1D1XRN4"/>
<dbReference type="SUPFAM" id="SSF56112">
    <property type="entry name" value="Protein kinase-like (PK-like)"/>
    <property type="match status" value="1"/>
</dbReference>
<dbReference type="GO" id="GO:0004672">
    <property type="term" value="F:protein kinase activity"/>
    <property type="evidence" value="ECO:0007669"/>
    <property type="project" value="InterPro"/>
</dbReference>
<feature type="chain" id="PRO_5008899661" evidence="14">
    <location>
        <begin position="18"/>
        <end position="1049"/>
    </location>
</feature>
<keyword evidence="16" id="KW-0808">Transferase</keyword>
<feature type="region of interest" description="Disordered" evidence="12">
    <location>
        <begin position="656"/>
        <end position="741"/>
    </location>
</feature>
<evidence type="ECO:0000256" key="13">
    <source>
        <dbReference type="SAM" id="Phobius"/>
    </source>
</evidence>
<accession>A0A1D1XRN4</accession>
<dbReference type="EMBL" id="GDJX01022863">
    <property type="protein sequence ID" value="JAT45073.1"/>
    <property type="molecule type" value="Transcribed_RNA"/>
</dbReference>
<keyword evidence="4 13" id="KW-0812">Transmembrane</keyword>
<keyword evidence="9 13" id="KW-1133">Transmembrane helix</keyword>
<keyword evidence="6" id="KW-0677">Repeat</keyword>
<keyword evidence="8" id="KW-0067">ATP-binding</keyword>
<dbReference type="Gene3D" id="3.30.200.20">
    <property type="entry name" value="Phosphorylase Kinase, domain 1"/>
    <property type="match status" value="1"/>
</dbReference>
<dbReference type="CDD" id="cd14066">
    <property type="entry name" value="STKc_IRAK"/>
    <property type="match status" value="1"/>
</dbReference>
<dbReference type="GO" id="GO:0005524">
    <property type="term" value="F:ATP binding"/>
    <property type="evidence" value="ECO:0007669"/>
    <property type="project" value="UniProtKB-KW"/>
</dbReference>
<evidence type="ECO:0000256" key="2">
    <source>
        <dbReference type="ARBA" id="ARBA00022553"/>
    </source>
</evidence>
<evidence type="ECO:0000256" key="7">
    <source>
        <dbReference type="ARBA" id="ARBA00022741"/>
    </source>
</evidence>
<reference evidence="16" key="1">
    <citation type="submission" date="2015-07" db="EMBL/GenBank/DDBJ databases">
        <title>Transcriptome Assembly of Anthurium amnicola.</title>
        <authorList>
            <person name="Suzuki J."/>
        </authorList>
    </citation>
    <scope>NUCLEOTIDE SEQUENCE</scope>
</reference>
<dbReference type="Pfam" id="PF08263">
    <property type="entry name" value="LRRNT_2"/>
    <property type="match status" value="1"/>
</dbReference>
<dbReference type="FunFam" id="3.80.10.10:FF:000095">
    <property type="entry name" value="LRR receptor-like serine/threonine-protein kinase GSO1"/>
    <property type="match status" value="1"/>
</dbReference>
<feature type="compositionally biased region" description="Polar residues" evidence="12">
    <location>
        <begin position="683"/>
        <end position="692"/>
    </location>
</feature>
<sequence>MQVIILMLLVCVGHAGSRSDFDALMEFKKGIKEDPSGHLGSSWSADNLPESGGCPSDWYGIQCSGGRVTSVTLTAMGLSGEIDFSALSGMEMLLNLSISRNNLSGILPRELGSVRSLELLDVSENSFHGQIPTELTKIGNLIYLNLASNSLSGTLPSGFRNLRHLSYLNLRANYISGDLQGCLAELQNAVHVDLSQNAFSGSLSSVPDNSTLVSSIRYLNISHNRLSGQLFPQATPLFDSLEVFDASHNQLAGHIPPFNFFVSLRVLRLANNLFYGYLPEALLQESSMVLSVLDLSRNWLEGPIGSITSTTLKNLNISSNKLSGSLPAKVGSCAIIDLSNNTISGDLSTIRNWGNYVEVIDLSSNSVTGTLPNETSPFLRLTSFKVSNNFLLGELPFVIGTYPELKLIDLSLNKLNGSLPPSIFTSLRLSELNLSGNSFTGSIPFPKTQAAIPRSSNIPLYAILNSSLVSLDLSNNSLSGSLSAEIGTFKGLKLLNVGRNNISGTIPPQISMLRSLVYLDLSSNHLEGSIPHGISEELVGFNVSYNNLSGSVPDNLLGFPDSSFYPGNALLILPREPSSNMPKFGDKKSQDHHMKPLIRNMLIVGFVGAISVIILLSLLLVYYRASIVKGRRKDVDQKSSPVTNIFGLQRIAEPPPLSLAQNNRHSLGSHCMSPEHGDVPPSDTGSVKSGTLESIRCEPLTHSISSPQKSERLSPLSIFSSSPHSRDRSSSQQHSVSKVRSPDRLAGDLHLFDTSLVFTAEDLSRAPAEIIGRSCHGTTYKATLDNGHIVMVKWLREGITKGKKEFAREAKKLGNIRHPNIISLRGYYWGPKEHERLIISDYIHAECLTAHLCEFGTRNLQPLSLNQRLSIAIDVARSLNYLHNQGAIPHGNLKSTNIILQAPGLNALLSDYSLHRIMNPAGMAEQVLNAGALGYRPPEFASTSKPCPSLKSDVYAFGVILLELLTGKSAGEIASGNPGVVDLTDWVRLLADENCTFECFDRVIPEVDNVAGPPKVLEDMLQVALRCIRSASERPEISTIFEDLSTMTA</sequence>
<dbReference type="FunFam" id="3.30.200.20:FF:000486">
    <property type="entry name" value="Leucine-rich repeat receptor-like protein kinase"/>
    <property type="match status" value="1"/>
</dbReference>
<evidence type="ECO:0000256" key="8">
    <source>
        <dbReference type="ARBA" id="ARBA00022840"/>
    </source>
</evidence>
<dbReference type="FunFam" id="3.80.10.10:FF:000383">
    <property type="entry name" value="Leucine-rich repeat receptor protein kinase EMS1"/>
    <property type="match status" value="1"/>
</dbReference>
<feature type="compositionally biased region" description="Low complexity" evidence="12">
    <location>
        <begin position="713"/>
        <end position="723"/>
    </location>
</feature>
<dbReference type="SUPFAM" id="SSF52058">
    <property type="entry name" value="L domain-like"/>
    <property type="match status" value="2"/>
</dbReference>
<evidence type="ECO:0000256" key="12">
    <source>
        <dbReference type="SAM" id="MobiDB-lite"/>
    </source>
</evidence>
<dbReference type="InterPro" id="IPR001611">
    <property type="entry name" value="Leu-rich_rpt"/>
</dbReference>
<dbReference type="SMART" id="SM00369">
    <property type="entry name" value="LRR_TYP"/>
    <property type="match status" value="5"/>
</dbReference>
<dbReference type="InterPro" id="IPR011009">
    <property type="entry name" value="Kinase-like_dom_sf"/>
</dbReference>
<dbReference type="InterPro" id="IPR013210">
    <property type="entry name" value="LRR_N_plant-typ"/>
</dbReference>
<dbReference type="InterPro" id="IPR003591">
    <property type="entry name" value="Leu-rich_rpt_typical-subtyp"/>
</dbReference>
<keyword evidence="3" id="KW-0433">Leucine-rich repeat</keyword>
<evidence type="ECO:0000256" key="9">
    <source>
        <dbReference type="ARBA" id="ARBA00022989"/>
    </source>
</evidence>
<gene>
    <name evidence="16" type="primary">At5g10020_2</name>
    <name evidence="16" type="ORF">g.91997</name>
</gene>
<dbReference type="PANTHER" id="PTHR48003">
    <property type="entry name" value="OS07G0626500 PROTEIN"/>
    <property type="match status" value="1"/>
</dbReference>
<evidence type="ECO:0000256" key="10">
    <source>
        <dbReference type="ARBA" id="ARBA00023136"/>
    </source>
</evidence>
<proteinExistence type="predicted"/>
<protein>
    <submittedName>
        <fullName evidence="16">Putative inactive receptor kinase At5g10020</fullName>
    </submittedName>
</protein>
<evidence type="ECO:0000256" key="1">
    <source>
        <dbReference type="ARBA" id="ARBA00004167"/>
    </source>
</evidence>
<dbReference type="InterPro" id="IPR000719">
    <property type="entry name" value="Prot_kinase_dom"/>
</dbReference>
<evidence type="ECO:0000256" key="4">
    <source>
        <dbReference type="ARBA" id="ARBA00022692"/>
    </source>
</evidence>
<evidence type="ECO:0000259" key="15">
    <source>
        <dbReference type="PROSITE" id="PS50011"/>
    </source>
</evidence>
<evidence type="ECO:0000256" key="3">
    <source>
        <dbReference type="ARBA" id="ARBA00022614"/>
    </source>
</evidence>
<dbReference type="Pfam" id="PF13855">
    <property type="entry name" value="LRR_8"/>
    <property type="match status" value="1"/>
</dbReference>
<comment type="subcellular location">
    <subcellularLocation>
        <location evidence="1">Membrane</location>
        <topology evidence="1">Single-pass membrane protein</topology>
    </subcellularLocation>
</comment>
<feature type="transmembrane region" description="Helical" evidence="13">
    <location>
        <begin position="601"/>
        <end position="623"/>
    </location>
</feature>
<evidence type="ECO:0000256" key="6">
    <source>
        <dbReference type="ARBA" id="ARBA00022737"/>
    </source>
</evidence>
<keyword evidence="10 13" id="KW-0472">Membrane</keyword>
<feature type="compositionally biased region" description="Low complexity" evidence="12">
    <location>
        <begin position="730"/>
        <end position="739"/>
    </location>
</feature>
<evidence type="ECO:0000256" key="14">
    <source>
        <dbReference type="SAM" id="SignalP"/>
    </source>
</evidence>
<dbReference type="InterPro" id="IPR032675">
    <property type="entry name" value="LRR_dom_sf"/>
</dbReference>
<dbReference type="PANTHER" id="PTHR48003:SF3">
    <property type="entry name" value="LEUCINE-RICH REPEAT PROTEIN KINASE FAMILY PROTEIN"/>
    <property type="match status" value="1"/>
</dbReference>
<organism evidence="16">
    <name type="scientific">Anthurium amnicola</name>
    <dbReference type="NCBI Taxonomy" id="1678845"/>
    <lineage>
        <taxon>Eukaryota</taxon>
        <taxon>Viridiplantae</taxon>
        <taxon>Streptophyta</taxon>
        <taxon>Embryophyta</taxon>
        <taxon>Tracheophyta</taxon>
        <taxon>Spermatophyta</taxon>
        <taxon>Magnoliopsida</taxon>
        <taxon>Liliopsida</taxon>
        <taxon>Araceae</taxon>
        <taxon>Pothoideae</taxon>
        <taxon>Potheae</taxon>
        <taxon>Anthurium</taxon>
    </lineage>
</organism>
<dbReference type="PRINTS" id="PR00019">
    <property type="entry name" value="LEURICHRPT"/>
</dbReference>
<dbReference type="Gene3D" id="3.80.10.10">
    <property type="entry name" value="Ribonuclease Inhibitor"/>
    <property type="match status" value="2"/>
</dbReference>
<feature type="domain" description="Protein kinase" evidence="15">
    <location>
        <begin position="765"/>
        <end position="1047"/>
    </location>
</feature>
<dbReference type="GO" id="GO:0016020">
    <property type="term" value="C:membrane"/>
    <property type="evidence" value="ECO:0007669"/>
    <property type="project" value="UniProtKB-SubCell"/>
</dbReference>
<keyword evidence="11 16" id="KW-0675">Receptor</keyword>
<keyword evidence="5 14" id="KW-0732">Signal</keyword>
<dbReference type="Pfam" id="PF07714">
    <property type="entry name" value="PK_Tyr_Ser-Thr"/>
    <property type="match status" value="1"/>
</dbReference>
<dbReference type="InterPro" id="IPR001245">
    <property type="entry name" value="Ser-Thr/Tyr_kinase_cat_dom"/>
</dbReference>
<keyword evidence="7" id="KW-0547">Nucleotide-binding</keyword>
<keyword evidence="16" id="KW-0418">Kinase</keyword>
<keyword evidence="2" id="KW-0597">Phosphoprotein</keyword>
<evidence type="ECO:0000256" key="5">
    <source>
        <dbReference type="ARBA" id="ARBA00022729"/>
    </source>
</evidence>
<evidence type="ECO:0000313" key="16">
    <source>
        <dbReference type="EMBL" id="JAT45073.1"/>
    </source>
</evidence>
<dbReference type="Gene3D" id="1.10.510.10">
    <property type="entry name" value="Transferase(Phosphotransferase) domain 1"/>
    <property type="match status" value="1"/>
</dbReference>
<name>A0A1D1XRN4_9ARAE</name>